<reference evidence="1 2" key="1">
    <citation type="submission" date="2023-06" db="EMBL/GenBank/DDBJ databases">
        <title>Roseiconus lacunae JC819 isolated from Gulf of Mannar region, Tamil Nadu.</title>
        <authorList>
            <person name="Pk S."/>
            <person name="Ch S."/>
            <person name="Ch V.R."/>
        </authorList>
    </citation>
    <scope>NUCLEOTIDE SEQUENCE [LARGE SCALE GENOMIC DNA]</scope>
    <source>
        <strain evidence="1 2">JC819</strain>
    </source>
</reference>
<comment type="caution">
    <text evidence="1">The sequence shown here is derived from an EMBL/GenBank/DDBJ whole genome shotgun (WGS) entry which is preliminary data.</text>
</comment>
<gene>
    <name evidence="1" type="ORF">QTN89_21035</name>
</gene>
<proteinExistence type="predicted"/>
<dbReference type="InterPro" id="IPR013424">
    <property type="entry name" value="Ice-binding_C"/>
</dbReference>
<evidence type="ECO:0000313" key="2">
    <source>
        <dbReference type="Proteomes" id="UP001239462"/>
    </source>
</evidence>
<evidence type="ECO:0000313" key="1">
    <source>
        <dbReference type="EMBL" id="MDM4017945.1"/>
    </source>
</evidence>
<dbReference type="Proteomes" id="UP001239462">
    <property type="component" value="Unassembled WGS sequence"/>
</dbReference>
<protein>
    <submittedName>
        <fullName evidence="1">PEP-CTERM sorting domain-containing protein</fullName>
    </submittedName>
</protein>
<keyword evidence="2" id="KW-1185">Reference proteome</keyword>
<dbReference type="RefSeq" id="WP_289165548.1">
    <property type="nucleotide sequence ID" value="NZ_JASZZN010000017.1"/>
</dbReference>
<accession>A0ABT7PN92</accession>
<sequence>MFVIGSSSKAKAELVRYDFTGTVTNAFDNNFADPNVLLYDTVVAVDDNITGYFFLNTSATPYATIDGDVAGSGAGYAQAVPQGFRFQINGSTLTNEGAYNAGIVNDYVPVLGALPFESLAISDGEQDTWVSQQGTQINVDGNLEDGYMSLQFNDNDATAFSSTDLPSTIDLADFEIASGTVRGTRPTGTGGAPFSYSLDFTVETLSVTAIPEPGSLAVLSGLGVIVSTRRRRR</sequence>
<organism evidence="1 2">
    <name type="scientific">Roseiconus lacunae</name>
    <dbReference type="NCBI Taxonomy" id="2605694"/>
    <lineage>
        <taxon>Bacteria</taxon>
        <taxon>Pseudomonadati</taxon>
        <taxon>Planctomycetota</taxon>
        <taxon>Planctomycetia</taxon>
        <taxon>Pirellulales</taxon>
        <taxon>Pirellulaceae</taxon>
        <taxon>Roseiconus</taxon>
    </lineage>
</organism>
<name>A0ABT7PN92_9BACT</name>
<dbReference type="EMBL" id="JASZZN010000017">
    <property type="protein sequence ID" value="MDM4017945.1"/>
    <property type="molecule type" value="Genomic_DNA"/>
</dbReference>
<dbReference type="NCBIfam" id="TIGR02595">
    <property type="entry name" value="PEP_CTERM"/>
    <property type="match status" value="1"/>
</dbReference>